<dbReference type="AlphaFoldDB" id="A0A829YAU0"/>
<dbReference type="PANTHER" id="PTHR40279:SF3">
    <property type="entry name" value="4-AMINOBENZOATE SYNTHASE"/>
    <property type="match status" value="1"/>
</dbReference>
<keyword evidence="3" id="KW-1185">Reference proteome</keyword>
<dbReference type="Proteomes" id="UP000445000">
    <property type="component" value="Unassembled WGS sequence"/>
</dbReference>
<dbReference type="InterPro" id="IPR016084">
    <property type="entry name" value="Haem_Oase-like_multi-hlx"/>
</dbReference>
<keyword evidence="1" id="KW-0560">Oxidoreductase</keyword>
<evidence type="ECO:0008006" key="4">
    <source>
        <dbReference type="Google" id="ProtNLM"/>
    </source>
</evidence>
<dbReference type="SUPFAM" id="SSF48613">
    <property type="entry name" value="Heme oxygenase-like"/>
    <property type="match status" value="1"/>
</dbReference>
<sequence length="266" mass="30240">MESLFVRTGPLLALTSYPQWLQEIVSECDDARHTVVAHEIFQQMHAGVLPATSMRCFLASFWPVIEQFPQYMAMNLLKVQYGLGAGHAMARKYLIRNIRVEQNHVEYWIDWSQGHGLTRDSLLSGWRSNSADALSHWCWHTCERDPLAIAMAATNYAIEGTTGEWAAFVCGSSAYENGFPDDVRKQAMKWLRVHAHYDDTHPWEALEIIATLLGHRPEARDVANVRAAIVKSYQYMSAAFDDCLAEDKRRAPRRHRRPGVPALLAS</sequence>
<reference evidence="3" key="1">
    <citation type="submission" date="2020-01" db="EMBL/GenBank/DDBJ databases">
        <title>'Steroidobacter agaridevorans' sp. nov., agar-degrading bacteria isolated from rhizosphere soils.</title>
        <authorList>
            <person name="Ikenaga M."/>
            <person name="Kataoka M."/>
            <person name="Murouchi A."/>
            <person name="Katsuragi S."/>
            <person name="Sakai M."/>
        </authorList>
    </citation>
    <scope>NUCLEOTIDE SEQUENCE [LARGE SCALE GENOMIC DNA]</scope>
    <source>
        <strain evidence="3">YU21-B</strain>
    </source>
</reference>
<name>A0A829YAU0_9GAMM</name>
<dbReference type="Pfam" id="PF14518">
    <property type="entry name" value="Haem_oxygenas_2"/>
    <property type="match status" value="1"/>
</dbReference>
<gene>
    <name evidence="2" type="ORF">GCM10011487_17420</name>
</gene>
<evidence type="ECO:0000313" key="3">
    <source>
        <dbReference type="Proteomes" id="UP000445000"/>
    </source>
</evidence>
<accession>A0A829YAU0</accession>
<organism evidence="2 3">
    <name type="scientific">Steroidobacter agaridevorans</name>
    <dbReference type="NCBI Taxonomy" id="2695856"/>
    <lineage>
        <taxon>Bacteria</taxon>
        <taxon>Pseudomonadati</taxon>
        <taxon>Pseudomonadota</taxon>
        <taxon>Gammaproteobacteria</taxon>
        <taxon>Steroidobacterales</taxon>
        <taxon>Steroidobacteraceae</taxon>
        <taxon>Steroidobacter</taxon>
    </lineage>
</organism>
<dbReference type="PANTHER" id="PTHR40279">
    <property type="entry name" value="PQQC-LIKE PROTEIN"/>
    <property type="match status" value="1"/>
</dbReference>
<evidence type="ECO:0000313" key="2">
    <source>
        <dbReference type="EMBL" id="GFE79742.1"/>
    </source>
</evidence>
<proteinExistence type="predicted"/>
<dbReference type="Gene3D" id="1.20.910.10">
    <property type="entry name" value="Heme oxygenase-like"/>
    <property type="match status" value="1"/>
</dbReference>
<dbReference type="EMBL" id="BLJN01000002">
    <property type="protein sequence ID" value="GFE79742.1"/>
    <property type="molecule type" value="Genomic_DNA"/>
</dbReference>
<evidence type="ECO:0000256" key="1">
    <source>
        <dbReference type="ARBA" id="ARBA00023002"/>
    </source>
</evidence>
<dbReference type="InterPro" id="IPR039068">
    <property type="entry name" value="PqqC-like"/>
</dbReference>
<comment type="caution">
    <text evidence="2">The sequence shown here is derived from an EMBL/GenBank/DDBJ whole genome shotgun (WGS) entry which is preliminary data.</text>
</comment>
<protein>
    <recommendedName>
        <fullName evidence="4">TenA family transcriptional regulator</fullName>
    </recommendedName>
</protein>
<dbReference type="GO" id="GO:0016491">
    <property type="term" value="F:oxidoreductase activity"/>
    <property type="evidence" value="ECO:0007669"/>
    <property type="project" value="UniProtKB-KW"/>
</dbReference>